<accession>A0A2I0T211</accession>
<evidence type="ECO:0000256" key="1">
    <source>
        <dbReference type="SAM" id="MobiDB-lite"/>
    </source>
</evidence>
<organism evidence="2 3">
    <name type="scientific">Limosa lapponica baueri</name>
    <dbReference type="NCBI Taxonomy" id="1758121"/>
    <lineage>
        <taxon>Eukaryota</taxon>
        <taxon>Metazoa</taxon>
        <taxon>Chordata</taxon>
        <taxon>Craniata</taxon>
        <taxon>Vertebrata</taxon>
        <taxon>Euteleostomi</taxon>
        <taxon>Archelosauria</taxon>
        <taxon>Archosauria</taxon>
        <taxon>Dinosauria</taxon>
        <taxon>Saurischia</taxon>
        <taxon>Theropoda</taxon>
        <taxon>Coelurosauria</taxon>
        <taxon>Aves</taxon>
        <taxon>Neognathae</taxon>
        <taxon>Neoaves</taxon>
        <taxon>Charadriiformes</taxon>
        <taxon>Scolopacidae</taxon>
        <taxon>Limosa</taxon>
    </lineage>
</organism>
<reference evidence="3" key="2">
    <citation type="submission" date="2017-12" db="EMBL/GenBank/DDBJ databases">
        <title>Genome sequence of the Bar-tailed Godwit (Limosa lapponica baueri).</title>
        <authorList>
            <person name="Lima N.C.B."/>
            <person name="Parody-Merino A.M."/>
            <person name="Battley P.F."/>
            <person name="Fidler A.E."/>
            <person name="Prosdocimi F."/>
        </authorList>
    </citation>
    <scope>NUCLEOTIDE SEQUENCE [LARGE SCALE GENOMIC DNA]</scope>
</reference>
<name>A0A2I0T211_LIMLA</name>
<evidence type="ECO:0000313" key="2">
    <source>
        <dbReference type="EMBL" id="PKU27837.1"/>
    </source>
</evidence>
<protein>
    <submittedName>
        <fullName evidence="2">Uncharacterized protein</fullName>
    </submittedName>
</protein>
<sequence length="270" mass="30447">MLPSMGCFTAKSTTGRWLELKAEARQKGWSTGWETIRFGQWQCLDVQDTVIEDGIFFSPENSEKLPKEAELQLDNMDFPEDDNLFFSGEQDFPITANKITNSDLQNSEAETAPCFDPDPSELCREIPALELWDTSNLSLLAGQDEIITRDPEGIRSCALLQQLDPQYRAPKAAEDTFGLGLSAESSTNKHLSTQEDNFPTMYTFTSHASEALNQKDFDPFSVDSDKMSQEVPEKMSRNRKTSGFEEAYESLSSADPNMLNDDLLEQEFFI</sequence>
<evidence type="ECO:0000313" key="3">
    <source>
        <dbReference type="Proteomes" id="UP000233556"/>
    </source>
</evidence>
<gene>
    <name evidence="2" type="ORF">llap_21859</name>
</gene>
<dbReference type="EMBL" id="KZ524041">
    <property type="protein sequence ID" value="PKU27837.1"/>
    <property type="molecule type" value="Genomic_DNA"/>
</dbReference>
<dbReference type="Proteomes" id="UP000233556">
    <property type="component" value="Unassembled WGS sequence"/>
</dbReference>
<dbReference type="OrthoDB" id="6129702at2759"/>
<feature type="region of interest" description="Disordered" evidence="1">
    <location>
        <begin position="224"/>
        <end position="258"/>
    </location>
</feature>
<keyword evidence="3" id="KW-1185">Reference proteome</keyword>
<dbReference type="AlphaFoldDB" id="A0A2I0T211"/>
<proteinExistence type="predicted"/>
<reference evidence="3" key="1">
    <citation type="submission" date="2017-11" db="EMBL/GenBank/DDBJ databases">
        <authorList>
            <person name="Lima N.C."/>
            <person name="Parody-Merino A.M."/>
            <person name="Battley P.F."/>
            <person name="Fidler A.E."/>
            <person name="Prosdocimi F."/>
        </authorList>
    </citation>
    <scope>NUCLEOTIDE SEQUENCE [LARGE SCALE GENOMIC DNA]</scope>
</reference>
<feature type="compositionally biased region" description="Basic and acidic residues" evidence="1">
    <location>
        <begin position="224"/>
        <end position="236"/>
    </location>
</feature>